<sequence length="465" mass="50957">MSVEAGPENRAQQSLGTAAARNLATTTKSVPQMQEITSRWLLRMLPWVQVQGGTYRVNRRLSYSVGDGKITFVQTGDRVAVIPAELGELPPLRGFEDETALEELANRCDQREFAAGEVLATRGDPVDTVYLLAHGRVEQVGTGPYGDEAVLGVLADGAHLGEQALVSDDATWDATARAVTACTVLALSRADVLNLAERATSLGDHLSAYAALPEQRTNKYGEAAIDLSAGHVGESVIPHTYVDYESAPRQYELSVAQTVLKVHSRVSDLYNHPMNQTEQQLRLTVEALRERQEDELVNNREFGLLANCDYGQRLQPHDGVPSPDDMDELLSRRRGSKLFLAHPRAIAAFGRECNKRGLVPESIDVDGNRIPTWRGVPIFPCNKIPVSDARTTSIICMRTGEDEQGVIGLRQSGIPDEIEPSLSVRFMGIDEQAIISYLVTAYYSAAILVPDALGVLENVEVSRWR</sequence>
<organism evidence="2 3">
    <name type="scientific">Streptomyces crystallinus</name>
    <dbReference type="NCBI Taxonomy" id="68191"/>
    <lineage>
        <taxon>Bacteria</taxon>
        <taxon>Bacillati</taxon>
        <taxon>Actinomycetota</taxon>
        <taxon>Actinomycetes</taxon>
        <taxon>Kitasatosporales</taxon>
        <taxon>Streptomycetaceae</taxon>
        <taxon>Streptomyces</taxon>
    </lineage>
</organism>
<dbReference type="EMBL" id="BAAACA010000002">
    <property type="protein sequence ID" value="GAA0577681.1"/>
    <property type="molecule type" value="Genomic_DNA"/>
</dbReference>
<dbReference type="PANTHER" id="PTHR24567">
    <property type="entry name" value="CRP FAMILY TRANSCRIPTIONAL REGULATORY PROTEIN"/>
    <property type="match status" value="1"/>
</dbReference>
<dbReference type="InterPro" id="IPR000595">
    <property type="entry name" value="cNMP-bd_dom"/>
</dbReference>
<dbReference type="InterPro" id="IPR045641">
    <property type="entry name" value="SrpI-like"/>
</dbReference>
<dbReference type="Proteomes" id="UP001500668">
    <property type="component" value="Unassembled WGS sequence"/>
</dbReference>
<evidence type="ECO:0000259" key="1">
    <source>
        <dbReference type="PROSITE" id="PS50042"/>
    </source>
</evidence>
<dbReference type="SUPFAM" id="SSF51206">
    <property type="entry name" value="cAMP-binding domain-like"/>
    <property type="match status" value="1"/>
</dbReference>
<dbReference type="PANTHER" id="PTHR24567:SF74">
    <property type="entry name" value="HTH-TYPE TRANSCRIPTIONAL REGULATOR ARCR"/>
    <property type="match status" value="1"/>
</dbReference>
<accession>A0ABN1EYG8</accession>
<dbReference type="InterPro" id="IPR049817">
    <property type="entry name" value="Encap_f2b"/>
</dbReference>
<proteinExistence type="predicted"/>
<dbReference type="RefSeq" id="WP_344068799.1">
    <property type="nucleotide sequence ID" value="NZ_BAAACA010000002.1"/>
</dbReference>
<dbReference type="NCBIfam" id="NF041163">
    <property type="entry name" value="encap_f2b"/>
    <property type="match status" value="1"/>
</dbReference>
<gene>
    <name evidence="2" type="ORF">GCM10010394_02740</name>
</gene>
<dbReference type="Pfam" id="PF00027">
    <property type="entry name" value="cNMP_binding"/>
    <property type="match status" value="1"/>
</dbReference>
<dbReference type="SMART" id="SM00100">
    <property type="entry name" value="cNMP"/>
    <property type="match status" value="1"/>
</dbReference>
<comment type="caution">
    <text evidence="2">The sequence shown here is derived from an EMBL/GenBank/DDBJ whole genome shotgun (WGS) entry which is preliminary data.</text>
</comment>
<keyword evidence="3" id="KW-1185">Reference proteome</keyword>
<dbReference type="CDD" id="cd00038">
    <property type="entry name" value="CAP_ED"/>
    <property type="match status" value="1"/>
</dbReference>
<evidence type="ECO:0000313" key="2">
    <source>
        <dbReference type="EMBL" id="GAA0577681.1"/>
    </source>
</evidence>
<name>A0ABN1EYG8_9ACTN</name>
<dbReference type="InterPro" id="IPR050397">
    <property type="entry name" value="Env_Response_Regulators"/>
</dbReference>
<dbReference type="Pfam" id="PF19307">
    <property type="entry name" value="SrpI-like"/>
    <property type="match status" value="1"/>
</dbReference>
<evidence type="ECO:0000313" key="3">
    <source>
        <dbReference type="Proteomes" id="UP001500668"/>
    </source>
</evidence>
<reference evidence="2 3" key="1">
    <citation type="journal article" date="2019" name="Int. J. Syst. Evol. Microbiol.">
        <title>The Global Catalogue of Microorganisms (GCM) 10K type strain sequencing project: providing services to taxonomists for standard genome sequencing and annotation.</title>
        <authorList>
            <consortium name="The Broad Institute Genomics Platform"/>
            <consortium name="The Broad Institute Genome Sequencing Center for Infectious Disease"/>
            <person name="Wu L."/>
            <person name="Ma J."/>
        </authorList>
    </citation>
    <scope>NUCLEOTIDE SEQUENCE [LARGE SCALE GENOMIC DNA]</scope>
    <source>
        <strain evidence="2 3">JCM 5067</strain>
    </source>
</reference>
<dbReference type="InterPro" id="IPR018490">
    <property type="entry name" value="cNMP-bd_dom_sf"/>
</dbReference>
<dbReference type="InterPro" id="IPR014710">
    <property type="entry name" value="RmlC-like_jellyroll"/>
</dbReference>
<dbReference type="Gene3D" id="2.60.120.10">
    <property type="entry name" value="Jelly Rolls"/>
    <property type="match status" value="1"/>
</dbReference>
<feature type="domain" description="Cyclic nucleotide-binding" evidence="1">
    <location>
        <begin position="92"/>
        <end position="195"/>
    </location>
</feature>
<protein>
    <submittedName>
        <fullName evidence="2">Family 2B encapsulin nanocompartment shell protein</fullName>
    </submittedName>
</protein>
<dbReference type="PROSITE" id="PS50042">
    <property type="entry name" value="CNMP_BINDING_3"/>
    <property type="match status" value="1"/>
</dbReference>